<evidence type="ECO:0000313" key="2">
    <source>
        <dbReference type="EMBL" id="PPI14034.1"/>
    </source>
</evidence>
<protein>
    <recommendedName>
        <fullName evidence="1">FRG domain-containing protein</fullName>
    </recommendedName>
</protein>
<dbReference type="InterPro" id="IPR014966">
    <property type="entry name" value="FRG-dom"/>
</dbReference>
<dbReference type="Pfam" id="PF08867">
    <property type="entry name" value="FRG"/>
    <property type="match status" value="1"/>
</dbReference>
<dbReference type="AlphaFoldDB" id="A0A2S5Y5L4"/>
<dbReference type="SMART" id="SM00901">
    <property type="entry name" value="FRG"/>
    <property type="match status" value="1"/>
</dbReference>
<name>A0A2S5Y5L4_9MICO</name>
<accession>A0A2S5Y5L4</accession>
<sequence>MKNVLDLGTDRRDLAWRGVANSSYALHSSLYRRFMTANGVPPDEDDLVSFENNLLLAARKQWRFDNMGALEVMAHLQHYGGPTRLLDVSFNPLVALWFAVEQKYDRGGTKIPDKHGRLFVFDVTNRQIDLDQRWGGYALPWNTHPSENWRQGLPMLWRPPSYNDRIPAQNSAFLVGGVPQVSSGQNAKYRKAPGDGSAAGNWTIDEVRRSTSVTVSMNSQDRRLQSGSKPTFTLRIEAEGKPEIRRVLENSYGFNASSIYPDLFGLARYGADGISL</sequence>
<evidence type="ECO:0000259" key="1">
    <source>
        <dbReference type="SMART" id="SM00901"/>
    </source>
</evidence>
<reference evidence="2 3" key="1">
    <citation type="submission" date="2018-02" db="EMBL/GenBank/DDBJ databases">
        <title>Bacteriophage NCPPB3778 and a type I-E CRISPR drive the evolution of the US Biological Select Agent, Rathayibacter toxicus.</title>
        <authorList>
            <person name="Davis E.W.II."/>
            <person name="Tabima J.F."/>
            <person name="Weisberg A.J."/>
            <person name="Lopes L.D."/>
            <person name="Wiseman M.S."/>
            <person name="Wiseman M.S."/>
            <person name="Pupko T."/>
            <person name="Belcher M.S."/>
            <person name="Sechler A.J."/>
            <person name="Tancos M.A."/>
            <person name="Schroeder B.K."/>
            <person name="Murray T.D."/>
            <person name="Luster D.G."/>
            <person name="Schneider W.L."/>
            <person name="Rogers E."/>
            <person name="Andreote F.D."/>
            <person name="Grunwald N.J."/>
            <person name="Putnam M.L."/>
            <person name="Chang J.H."/>
        </authorList>
    </citation>
    <scope>NUCLEOTIDE SEQUENCE [LARGE SCALE GENOMIC DNA]</scope>
    <source>
        <strain evidence="2 3">FH99</strain>
    </source>
</reference>
<dbReference type="EMBL" id="PSWU01000013">
    <property type="protein sequence ID" value="PPI14034.1"/>
    <property type="molecule type" value="Genomic_DNA"/>
</dbReference>
<comment type="caution">
    <text evidence="2">The sequence shown here is derived from an EMBL/GenBank/DDBJ whole genome shotgun (WGS) entry which is preliminary data.</text>
</comment>
<organism evidence="2 3">
    <name type="scientific">Rathayibacter toxicus</name>
    <dbReference type="NCBI Taxonomy" id="145458"/>
    <lineage>
        <taxon>Bacteria</taxon>
        <taxon>Bacillati</taxon>
        <taxon>Actinomycetota</taxon>
        <taxon>Actinomycetes</taxon>
        <taxon>Micrococcales</taxon>
        <taxon>Microbacteriaceae</taxon>
        <taxon>Rathayibacter</taxon>
    </lineage>
</organism>
<feature type="domain" description="FRG" evidence="1">
    <location>
        <begin position="10"/>
        <end position="119"/>
    </location>
</feature>
<proteinExistence type="predicted"/>
<evidence type="ECO:0000313" key="3">
    <source>
        <dbReference type="Proteomes" id="UP000237966"/>
    </source>
</evidence>
<gene>
    <name evidence="2" type="ORF">C5C51_09105</name>
</gene>
<dbReference type="OrthoDB" id="9816036at2"/>
<dbReference type="Proteomes" id="UP000237966">
    <property type="component" value="Unassembled WGS sequence"/>
</dbReference>